<accession>A0A0S4KEV0</accession>
<feature type="region of interest" description="Disordered" evidence="1">
    <location>
        <begin position="1"/>
        <end position="47"/>
    </location>
</feature>
<protein>
    <submittedName>
        <fullName evidence="2">Uncharacterized protein</fullName>
    </submittedName>
</protein>
<dbReference type="Proteomes" id="UP000051952">
    <property type="component" value="Unassembled WGS sequence"/>
</dbReference>
<gene>
    <name evidence="2" type="ORF">BSAL_78360</name>
</gene>
<reference evidence="3" key="1">
    <citation type="submission" date="2015-09" db="EMBL/GenBank/DDBJ databases">
        <authorList>
            <consortium name="Pathogen Informatics"/>
        </authorList>
    </citation>
    <scope>NUCLEOTIDE SEQUENCE [LARGE SCALE GENOMIC DNA]</scope>
    <source>
        <strain evidence="3">Lake Konstanz</strain>
    </source>
</reference>
<feature type="region of interest" description="Disordered" evidence="1">
    <location>
        <begin position="109"/>
        <end position="151"/>
    </location>
</feature>
<proteinExistence type="predicted"/>
<feature type="compositionally biased region" description="Low complexity" evidence="1">
    <location>
        <begin position="133"/>
        <end position="148"/>
    </location>
</feature>
<dbReference type="AlphaFoldDB" id="A0A0S4KEV0"/>
<dbReference type="VEuPathDB" id="TriTrypDB:BSAL_78360"/>
<feature type="compositionally biased region" description="Polar residues" evidence="1">
    <location>
        <begin position="1"/>
        <end position="12"/>
    </location>
</feature>
<sequence length="544" mass="60765">MDSDVSGSSTWLAGTGELQELHDVGGTSQQHQQASRFQPPPPPPTEDEIIQLEAALLENGVYVAVADPSSGNVFYVDLVTGFRTWAMHAHCQVQFYELRDRLSANTSTNVAAVSEKSRRNKNNATPTKKGNDTLPSPRSTPTSTHAPSLAASTITPAQWRYKIVELYNTHDPSKVQLVDELLGRYYGYEEELWANLQAKYNSPKSSSRDLMKSARTTTVPRDGGGVGPVSPRQQQQQKQQQVAVATAISSPARDAEVYVNEHDLFMHRHHGDTHGVSYRSSSGGSGSSPPSTQRRKPPQPSAEHQSRHSRHNRPQQKRREAPKVELPPDLIDHVATPNVSTIDAESDAEMEEHRRLLAEARAFAEAKAAKVLQHAADHQQQRLKKREAQQRSAQEPAPVPSGVGKQLWSQELSRREEQAAAKRAAINQERERSKARRDEDLRRRAEELKLVREREQLLRSQEAEVVSVRHSTPRRHQDPSTMRSPDSARRRASPMKSNPSPRPRHLDAAASPAGTTNDDMTPSRKLSAREMRSSVERLYAGQRR</sequence>
<dbReference type="EMBL" id="CYKH01000768">
    <property type="protein sequence ID" value="CUI14210.1"/>
    <property type="molecule type" value="Genomic_DNA"/>
</dbReference>
<name>A0A0S4KEV0_BODSA</name>
<feature type="region of interest" description="Disordered" evidence="1">
    <location>
        <begin position="201"/>
        <end position="247"/>
    </location>
</feature>
<evidence type="ECO:0000313" key="2">
    <source>
        <dbReference type="EMBL" id="CUI14210.1"/>
    </source>
</evidence>
<evidence type="ECO:0000313" key="3">
    <source>
        <dbReference type="Proteomes" id="UP000051952"/>
    </source>
</evidence>
<organism evidence="2 3">
    <name type="scientific">Bodo saltans</name>
    <name type="common">Flagellated protozoan</name>
    <dbReference type="NCBI Taxonomy" id="75058"/>
    <lineage>
        <taxon>Eukaryota</taxon>
        <taxon>Discoba</taxon>
        <taxon>Euglenozoa</taxon>
        <taxon>Kinetoplastea</taxon>
        <taxon>Metakinetoplastina</taxon>
        <taxon>Eubodonida</taxon>
        <taxon>Bodonidae</taxon>
        <taxon>Bodo</taxon>
    </lineage>
</organism>
<feature type="compositionally biased region" description="Basic and acidic residues" evidence="1">
    <location>
        <begin position="428"/>
        <end position="457"/>
    </location>
</feature>
<keyword evidence="3" id="KW-1185">Reference proteome</keyword>
<feature type="region of interest" description="Disordered" evidence="1">
    <location>
        <begin position="270"/>
        <end position="352"/>
    </location>
</feature>
<feature type="compositionally biased region" description="Basic residues" evidence="1">
    <location>
        <begin position="307"/>
        <end position="316"/>
    </location>
</feature>
<evidence type="ECO:0000256" key="1">
    <source>
        <dbReference type="SAM" id="MobiDB-lite"/>
    </source>
</evidence>
<feature type="region of interest" description="Disordered" evidence="1">
    <location>
        <begin position="369"/>
        <end position="544"/>
    </location>
</feature>
<feature type="compositionally biased region" description="Polar residues" evidence="1">
    <location>
        <begin position="26"/>
        <end position="36"/>
    </location>
</feature>